<evidence type="ECO:0000259" key="13">
    <source>
        <dbReference type="Pfam" id="PF02727"/>
    </source>
</evidence>
<evidence type="ECO:0000256" key="6">
    <source>
        <dbReference type="ARBA" id="ARBA00022723"/>
    </source>
</evidence>
<feature type="domain" description="Copper amine oxidase N3-terminal" evidence="14">
    <location>
        <begin position="102"/>
        <end position="194"/>
    </location>
</feature>
<dbReference type="InterPro" id="IPR015798">
    <property type="entry name" value="Cu_amine_oxidase_C"/>
</dbReference>
<dbReference type="Gene3D" id="2.70.98.20">
    <property type="entry name" value="Copper amine oxidase, catalytic domain"/>
    <property type="match status" value="1"/>
</dbReference>
<dbReference type="NCBIfam" id="NF008559">
    <property type="entry name" value="PRK11504.1"/>
    <property type="match status" value="1"/>
</dbReference>
<proteinExistence type="inferred from homology"/>
<dbReference type="Pfam" id="PF02728">
    <property type="entry name" value="Cu_amine_oxidN3"/>
    <property type="match status" value="1"/>
</dbReference>
<evidence type="ECO:0000256" key="1">
    <source>
        <dbReference type="ARBA" id="ARBA00001935"/>
    </source>
</evidence>
<evidence type="ECO:0000256" key="11">
    <source>
        <dbReference type="RuleBase" id="RU000672"/>
    </source>
</evidence>
<gene>
    <name evidence="15" type="ORF">ODALV1_LOCUS7710</name>
</gene>
<comment type="caution">
    <text evidence="15">The sequence shown here is derived from an EMBL/GenBank/DDBJ whole genome shotgun (WGS) entry which is preliminary data.</text>
</comment>
<evidence type="ECO:0000259" key="14">
    <source>
        <dbReference type="Pfam" id="PF02728"/>
    </source>
</evidence>
<comment type="cofactor">
    <cofactor evidence="3">
        <name>Zn(2+)</name>
        <dbReference type="ChEBI" id="CHEBI:29105"/>
    </cofactor>
</comment>
<comment type="cofactor">
    <cofactor evidence="1">
        <name>Cu cation</name>
        <dbReference type="ChEBI" id="CHEBI:23378"/>
    </cofactor>
</comment>
<dbReference type="PANTHER" id="PTHR10638:SF86">
    <property type="entry name" value="COPPER AMINE OXIDASE 1-RELATED"/>
    <property type="match status" value="1"/>
</dbReference>
<dbReference type="PROSITE" id="PS01164">
    <property type="entry name" value="COPPER_AMINE_OXID_1"/>
    <property type="match status" value="1"/>
</dbReference>
<dbReference type="Proteomes" id="UP001642540">
    <property type="component" value="Unassembled WGS sequence"/>
</dbReference>
<evidence type="ECO:0000256" key="9">
    <source>
        <dbReference type="ARBA" id="ARBA00023008"/>
    </source>
</evidence>
<evidence type="ECO:0000313" key="16">
    <source>
        <dbReference type="Proteomes" id="UP001642540"/>
    </source>
</evidence>
<dbReference type="SUPFAM" id="SSF54416">
    <property type="entry name" value="Amine oxidase N-terminal region"/>
    <property type="match status" value="2"/>
</dbReference>
<protein>
    <recommendedName>
        <fullName evidence="11">Amine oxidase</fullName>
        <ecNumber evidence="11">1.4.3.-</ecNumber>
    </recommendedName>
</protein>
<evidence type="ECO:0000256" key="7">
    <source>
        <dbReference type="ARBA" id="ARBA00022772"/>
    </source>
</evidence>
<comment type="cofactor">
    <cofactor evidence="11">
        <name>Cu cation</name>
        <dbReference type="ChEBI" id="CHEBI:23378"/>
    </cofactor>
    <text evidence="11">Contains 1 topaquinone per subunit.</text>
</comment>
<dbReference type="SUPFAM" id="SSF49998">
    <property type="entry name" value="Amine oxidase catalytic domain"/>
    <property type="match status" value="1"/>
</dbReference>
<feature type="domain" description="Copper amine oxidase N2-terminal" evidence="13">
    <location>
        <begin position="4"/>
        <end position="90"/>
    </location>
</feature>
<dbReference type="InterPro" id="IPR015802">
    <property type="entry name" value="Cu_amine_oxidase_N3"/>
</dbReference>
<keyword evidence="9 11" id="KW-0186">Copper</keyword>
<dbReference type="InterPro" id="IPR000269">
    <property type="entry name" value="Cu_amine_oxidase"/>
</dbReference>
<evidence type="ECO:0000256" key="4">
    <source>
        <dbReference type="ARBA" id="ARBA00007983"/>
    </source>
</evidence>
<comment type="PTM">
    <text evidence="11">Topaquinone (TPQ) is generated by copper-dependent autoxidation of a specific tyrosyl residue.</text>
</comment>
<comment type="subunit">
    <text evidence="5">Homodimer.</text>
</comment>
<dbReference type="Pfam" id="PF02727">
    <property type="entry name" value="Cu_amine_oxidN2"/>
    <property type="match status" value="1"/>
</dbReference>
<dbReference type="InterPro" id="IPR015800">
    <property type="entry name" value="Cu_amine_oxidase_N2"/>
</dbReference>
<feature type="domain" description="Copper amine oxidase catalytic" evidence="12">
    <location>
        <begin position="236"/>
        <end position="644"/>
    </location>
</feature>
<evidence type="ECO:0000313" key="15">
    <source>
        <dbReference type="EMBL" id="CAL8090639.1"/>
    </source>
</evidence>
<organism evidence="15 16">
    <name type="scientific">Orchesella dallaii</name>
    <dbReference type="NCBI Taxonomy" id="48710"/>
    <lineage>
        <taxon>Eukaryota</taxon>
        <taxon>Metazoa</taxon>
        <taxon>Ecdysozoa</taxon>
        <taxon>Arthropoda</taxon>
        <taxon>Hexapoda</taxon>
        <taxon>Collembola</taxon>
        <taxon>Entomobryomorpha</taxon>
        <taxon>Entomobryoidea</taxon>
        <taxon>Orchesellidae</taxon>
        <taxon>Orchesellinae</taxon>
        <taxon>Orchesella</taxon>
    </lineage>
</organism>
<reference evidence="15 16" key="1">
    <citation type="submission" date="2024-08" db="EMBL/GenBank/DDBJ databases">
        <authorList>
            <person name="Cucini C."/>
            <person name="Frati F."/>
        </authorList>
    </citation>
    <scope>NUCLEOTIDE SEQUENCE [LARGE SCALE GENOMIC DNA]</scope>
</reference>
<dbReference type="InterPro" id="IPR036460">
    <property type="entry name" value="Cu_amine_oxidase_C_sf"/>
</dbReference>
<dbReference type="EC" id="1.4.3.-" evidence="11"/>
<accession>A0ABP1Q5Z2</accession>
<keyword evidence="16" id="KW-1185">Reference proteome</keyword>
<sequence>MAPHPLDPLTAEEILTASRLIRENHQSAHGWIFNSITLQEPPKHELAPLLLEESSLENVELSRKAFVLLIEKLSGTVYEVVVNLTDGAVERFEKVPPGFQPTLSPEDCFESERIVRESTEVKERCRKLGLDNMDLVTADPWSVGYNAEPEFENRRLVQLFMYTRNFEGDNHYAHPLPFVVVVDIITGEVVSIDDLPCHTDFKPRPEEPLSIPATPNNYDPDFLPPETLRTDVKLLEVLQPEGPSFSINGNEIQWQKFKIRVSFNYREGLVLHNIRYEDEGKVRPLFYRISLSEMVVPYGDPRPPYHRKCAYDIGDYGLGFCANSLALGCDCLGTIKYFDGILNNHEGEPVTIKNAVCLHEEDVGILQKHTEYRTGKAVVSRSRRLVLSFIATVVNYEYAFYWYFYQDATIGFEVKATGELSTNLIADGADPRGHGTVIFPNVSAQYHQHIFCMRMDPMIDGLQNSVTVTDVKALEQGFGSEENPYGQGFTLIESPLSSTKQSVTDVQALTNRTWKISNSSSIHPYTRKPVGWKLIPSGAAFPSLLAGPESWIRKRAGFATHSVWVTKHKDEQLYAGGLYINQSKGGEGLIKWVEDDENVEDEDIVFWHSFGVTHIPRVEDFPVMPIESTGFTLKPNNFFTTNPGVDVPPPRSSKSKLAELYLGATKCH</sequence>
<evidence type="ECO:0000256" key="3">
    <source>
        <dbReference type="ARBA" id="ARBA00001947"/>
    </source>
</evidence>
<comment type="similarity">
    <text evidence="4 11">Belongs to the copper/topaquinone oxidase family.</text>
</comment>
<evidence type="ECO:0000259" key="12">
    <source>
        <dbReference type="Pfam" id="PF01179"/>
    </source>
</evidence>
<keyword evidence="8 11" id="KW-0560">Oxidoreductase</keyword>
<evidence type="ECO:0000256" key="10">
    <source>
        <dbReference type="ARBA" id="ARBA00023211"/>
    </source>
</evidence>
<dbReference type="EMBL" id="CAXLJM020000024">
    <property type="protein sequence ID" value="CAL8090639.1"/>
    <property type="molecule type" value="Genomic_DNA"/>
</dbReference>
<dbReference type="PANTHER" id="PTHR10638">
    <property type="entry name" value="COPPER AMINE OXIDASE"/>
    <property type="match status" value="1"/>
</dbReference>
<name>A0ABP1Q5Z2_9HEXA</name>
<comment type="cofactor">
    <cofactor evidence="2">
        <name>Mn(2+)</name>
        <dbReference type="ChEBI" id="CHEBI:29035"/>
    </cofactor>
</comment>
<dbReference type="InterPro" id="IPR016182">
    <property type="entry name" value="Cu_amine_oxidase_N-reg"/>
</dbReference>
<evidence type="ECO:0000256" key="8">
    <source>
        <dbReference type="ARBA" id="ARBA00023002"/>
    </source>
</evidence>
<dbReference type="Gene3D" id="3.10.450.40">
    <property type="match status" value="2"/>
</dbReference>
<dbReference type="Pfam" id="PF01179">
    <property type="entry name" value="Cu_amine_oxid"/>
    <property type="match status" value="1"/>
</dbReference>
<keyword evidence="6 11" id="KW-0479">Metal-binding</keyword>
<evidence type="ECO:0000256" key="5">
    <source>
        <dbReference type="ARBA" id="ARBA00011738"/>
    </source>
</evidence>
<keyword evidence="10" id="KW-0464">Manganese</keyword>
<keyword evidence="7 11" id="KW-0801">TPQ</keyword>
<dbReference type="InterPro" id="IPR049948">
    <property type="entry name" value="Cu_Am_ox_TPQ-bd"/>
</dbReference>
<evidence type="ECO:0000256" key="2">
    <source>
        <dbReference type="ARBA" id="ARBA00001936"/>
    </source>
</evidence>